<proteinExistence type="predicted"/>
<gene>
    <name evidence="1" type="ORF">DPMN_148789</name>
</gene>
<protein>
    <submittedName>
        <fullName evidence="1">Uncharacterized protein</fullName>
    </submittedName>
</protein>
<reference evidence="1" key="2">
    <citation type="submission" date="2020-11" db="EMBL/GenBank/DDBJ databases">
        <authorList>
            <person name="McCartney M.A."/>
            <person name="Auch B."/>
            <person name="Kono T."/>
            <person name="Mallez S."/>
            <person name="Becker A."/>
            <person name="Gohl D.M."/>
            <person name="Silverstein K.A.T."/>
            <person name="Koren S."/>
            <person name="Bechman K.B."/>
            <person name="Herman A."/>
            <person name="Abrahante J.E."/>
            <person name="Garbe J."/>
        </authorList>
    </citation>
    <scope>NUCLEOTIDE SEQUENCE</scope>
    <source>
        <strain evidence="1">Duluth1</strain>
        <tissue evidence="1">Whole animal</tissue>
    </source>
</reference>
<organism evidence="1 2">
    <name type="scientific">Dreissena polymorpha</name>
    <name type="common">Zebra mussel</name>
    <name type="synonym">Mytilus polymorpha</name>
    <dbReference type="NCBI Taxonomy" id="45954"/>
    <lineage>
        <taxon>Eukaryota</taxon>
        <taxon>Metazoa</taxon>
        <taxon>Spiralia</taxon>
        <taxon>Lophotrochozoa</taxon>
        <taxon>Mollusca</taxon>
        <taxon>Bivalvia</taxon>
        <taxon>Autobranchia</taxon>
        <taxon>Heteroconchia</taxon>
        <taxon>Euheterodonta</taxon>
        <taxon>Imparidentia</taxon>
        <taxon>Neoheterodontei</taxon>
        <taxon>Myida</taxon>
        <taxon>Dreissenoidea</taxon>
        <taxon>Dreissenidae</taxon>
        <taxon>Dreissena</taxon>
    </lineage>
</organism>
<sequence>MDKLRSRINLPKTRSLYLHPGYGSLETMIRDSFYLAWPVASASNTPSRRRGFLKKSRAVDEDNSFDT</sequence>
<dbReference type="EMBL" id="JAIWYP010000007">
    <property type="protein sequence ID" value="KAH3795241.1"/>
    <property type="molecule type" value="Genomic_DNA"/>
</dbReference>
<comment type="caution">
    <text evidence="1">The sequence shown here is derived from an EMBL/GenBank/DDBJ whole genome shotgun (WGS) entry which is preliminary data.</text>
</comment>
<keyword evidence="2" id="KW-1185">Reference proteome</keyword>
<evidence type="ECO:0000313" key="1">
    <source>
        <dbReference type="EMBL" id="KAH3795241.1"/>
    </source>
</evidence>
<accession>A0A9D4FCH2</accession>
<dbReference type="Proteomes" id="UP000828390">
    <property type="component" value="Unassembled WGS sequence"/>
</dbReference>
<evidence type="ECO:0000313" key="2">
    <source>
        <dbReference type="Proteomes" id="UP000828390"/>
    </source>
</evidence>
<name>A0A9D4FCH2_DREPO</name>
<reference evidence="1" key="1">
    <citation type="journal article" date="2019" name="bioRxiv">
        <title>The Genome of the Zebra Mussel, Dreissena polymorpha: A Resource for Invasive Species Research.</title>
        <authorList>
            <person name="McCartney M.A."/>
            <person name="Auch B."/>
            <person name="Kono T."/>
            <person name="Mallez S."/>
            <person name="Zhang Y."/>
            <person name="Obille A."/>
            <person name="Becker A."/>
            <person name="Abrahante J.E."/>
            <person name="Garbe J."/>
            <person name="Badalamenti J.P."/>
            <person name="Herman A."/>
            <person name="Mangelson H."/>
            <person name="Liachko I."/>
            <person name="Sullivan S."/>
            <person name="Sone E.D."/>
            <person name="Koren S."/>
            <person name="Silverstein K.A.T."/>
            <person name="Beckman K.B."/>
            <person name="Gohl D.M."/>
        </authorList>
    </citation>
    <scope>NUCLEOTIDE SEQUENCE</scope>
    <source>
        <strain evidence="1">Duluth1</strain>
        <tissue evidence="1">Whole animal</tissue>
    </source>
</reference>
<dbReference type="AlphaFoldDB" id="A0A9D4FCH2"/>